<dbReference type="GO" id="GO:0042555">
    <property type="term" value="C:MCM complex"/>
    <property type="evidence" value="ECO:0007669"/>
    <property type="project" value="UniProtKB-UniRule"/>
</dbReference>
<dbReference type="STRING" id="436017.A4RVG5"/>
<evidence type="ECO:0000256" key="11">
    <source>
        <dbReference type="ARBA" id="ARBA00047995"/>
    </source>
</evidence>
<dbReference type="Gene3D" id="2.40.50.140">
    <property type="entry name" value="Nucleic acid-binding proteins"/>
    <property type="match status" value="1"/>
</dbReference>
<evidence type="ECO:0000313" key="15">
    <source>
        <dbReference type="EMBL" id="ABO95713.1"/>
    </source>
</evidence>
<keyword evidence="4 12" id="KW-0547">Nucleotide-binding</keyword>
<dbReference type="FunFam" id="3.40.50.300:FF:000929">
    <property type="entry name" value="DNA helicase"/>
    <property type="match status" value="1"/>
</dbReference>
<dbReference type="InterPro" id="IPR012340">
    <property type="entry name" value="NA-bd_OB-fold"/>
</dbReference>
<dbReference type="GO" id="GO:0016887">
    <property type="term" value="F:ATP hydrolysis activity"/>
    <property type="evidence" value="ECO:0007669"/>
    <property type="project" value="RHEA"/>
</dbReference>
<keyword evidence="8 12" id="KW-0238">DNA-binding</keyword>
<evidence type="ECO:0000256" key="13">
    <source>
        <dbReference type="RuleBase" id="RU368063"/>
    </source>
</evidence>
<sequence>SQARAKFVDFLRNFRSAPDASAPDGRLKYRDELDRATTPKDLKICFDDLIAHDAELARAMRMEPNDYLPILEEAVQDEEDRASRDRAPGRASVQVKLTSKEIPRPLRTLNSSDVGTLVYVPGIVIATSKARTKAKHMALECQKCKSTISVHLGAGYSGANVPRFCSAQVGRDTQVGQEANPCGTDPYRIVPEKSSFIDQQNMKLQENPECVPAGEMPRNMTVLVERTMVLSVVPGTRVKLMGVYETTNAGGSSKRDRGGGKVAVQHAYLRVVGIDEETEGARGDAHFTDAEHTEFKTFAHRPFKDVVKDLRSRVAPAIFGSDDIKAAVTCLLFSGTRKEHPDGTARRGDVNVLLLGDPSTAKSQFLKFVERTAPVCVYTSGKGSSAAGLTASVIRDSNGEFYLEGGAMVLADGGCVCIDEFDKMRDEDRVAIHEAMEQQTISIAKAGITTMLNSRTAVLAAANPPSGRYDDLKTAQENIDLQTTILSRFDMIFIVRDERVYERDMQIADHVLNIHAGGGDELALAADPQQEKERQFLKRYIEYARAMCKPRVGERAMRMLEDSYVKYREEMRERKRTGGHAAVPITVRQLEAIVRISESLAKMCLQSTVTEEHVQEALRLFEVSTIDAARSGVADMVVLSAEQREELQVVETQIRQKLAIGATMSKRHLIDDLSRIGVNEWAVTRALLVMTQRGDVAERAEGRRVTRMH</sequence>
<evidence type="ECO:0000256" key="12">
    <source>
        <dbReference type="RuleBase" id="RU004070"/>
    </source>
</evidence>
<evidence type="ECO:0000256" key="6">
    <source>
        <dbReference type="ARBA" id="ARBA00022806"/>
    </source>
</evidence>
<comment type="subunit">
    <text evidence="13">Component of the MCM2-7 complex.</text>
</comment>
<dbReference type="GO" id="GO:0003697">
    <property type="term" value="F:single-stranded DNA binding"/>
    <property type="evidence" value="ECO:0007669"/>
    <property type="project" value="TreeGrafter"/>
</dbReference>
<dbReference type="InterPro" id="IPR041562">
    <property type="entry name" value="MCM_lid"/>
</dbReference>
<dbReference type="AlphaFoldDB" id="A4RVG5"/>
<dbReference type="SUPFAM" id="SSF52540">
    <property type="entry name" value="P-loop containing nucleoside triphosphate hydrolases"/>
    <property type="match status" value="1"/>
</dbReference>
<keyword evidence="10 13" id="KW-0131">Cell cycle</keyword>
<dbReference type="GO" id="GO:0005524">
    <property type="term" value="F:ATP binding"/>
    <property type="evidence" value="ECO:0007669"/>
    <property type="project" value="UniProtKB-UniRule"/>
</dbReference>
<keyword evidence="9 13" id="KW-0539">Nucleus</keyword>
<dbReference type="eggNOG" id="KOG0481">
    <property type="taxonomic scope" value="Eukaryota"/>
</dbReference>
<dbReference type="Gene3D" id="2.20.28.10">
    <property type="match status" value="1"/>
</dbReference>
<dbReference type="Gene3D" id="3.40.50.300">
    <property type="entry name" value="P-loop containing nucleotide triphosphate hydrolases"/>
    <property type="match status" value="1"/>
</dbReference>
<dbReference type="PANTHER" id="PTHR11630">
    <property type="entry name" value="DNA REPLICATION LICENSING FACTOR MCM FAMILY MEMBER"/>
    <property type="match status" value="1"/>
</dbReference>
<keyword evidence="16" id="KW-1185">Reference proteome</keyword>
<dbReference type="InterPro" id="IPR027417">
    <property type="entry name" value="P-loop_NTPase"/>
</dbReference>
<evidence type="ECO:0000256" key="3">
    <source>
        <dbReference type="ARBA" id="ARBA00022705"/>
    </source>
</evidence>
<comment type="similarity">
    <text evidence="2 12">Belongs to the MCM family.</text>
</comment>
<name>A4RVG5_OSTLU</name>
<accession>A4RVG5</accession>
<dbReference type="Gramene" id="ABO95713">
    <property type="protein sequence ID" value="ABO95713"/>
    <property type="gene ID" value="OSTLU_37286"/>
</dbReference>
<gene>
    <name evidence="15" type="ORF">OSTLU_37286</name>
</gene>
<comment type="subcellular location">
    <subcellularLocation>
        <location evidence="1 13">Nucleus</location>
    </subcellularLocation>
</comment>
<evidence type="ECO:0000256" key="7">
    <source>
        <dbReference type="ARBA" id="ARBA00022840"/>
    </source>
</evidence>
<dbReference type="GO" id="GO:0005737">
    <property type="term" value="C:cytoplasm"/>
    <property type="evidence" value="ECO:0007669"/>
    <property type="project" value="EnsemblPlants"/>
</dbReference>
<keyword evidence="5 13" id="KW-0378">Hydrolase</keyword>
<dbReference type="GO" id="GO:0000785">
    <property type="term" value="C:chromatin"/>
    <property type="evidence" value="ECO:0007669"/>
    <property type="project" value="EnsemblPlants"/>
</dbReference>
<dbReference type="HOGENOM" id="CLU_000995_7_2_1"/>
<dbReference type="InterPro" id="IPR001208">
    <property type="entry name" value="MCM_dom"/>
</dbReference>
<evidence type="ECO:0000313" key="16">
    <source>
        <dbReference type="Proteomes" id="UP000001568"/>
    </source>
</evidence>
<evidence type="ECO:0000256" key="1">
    <source>
        <dbReference type="ARBA" id="ARBA00004123"/>
    </source>
</evidence>
<dbReference type="InterPro" id="IPR027925">
    <property type="entry name" value="MCM_N"/>
</dbReference>
<dbReference type="InterPro" id="IPR033762">
    <property type="entry name" value="MCM_OB"/>
</dbReference>
<feature type="domain" description="MCM C-terminal AAA(+) ATPase" evidence="14">
    <location>
        <begin position="306"/>
        <end position="511"/>
    </location>
</feature>
<dbReference type="Pfam" id="PF17207">
    <property type="entry name" value="MCM_OB"/>
    <property type="match status" value="1"/>
</dbReference>
<dbReference type="SUPFAM" id="SSF50249">
    <property type="entry name" value="Nucleic acid-binding proteins"/>
    <property type="match status" value="1"/>
</dbReference>
<dbReference type="OrthoDB" id="10036721at2759"/>
<dbReference type="GO" id="GO:0000727">
    <property type="term" value="P:double-strand break repair via break-induced replication"/>
    <property type="evidence" value="ECO:0007669"/>
    <property type="project" value="TreeGrafter"/>
</dbReference>
<dbReference type="EC" id="3.6.4.12" evidence="13"/>
<evidence type="ECO:0000256" key="8">
    <source>
        <dbReference type="ARBA" id="ARBA00023125"/>
    </source>
</evidence>
<dbReference type="Gene3D" id="3.30.1640.10">
    <property type="entry name" value="mini-chromosome maintenance (MCM) complex, chain A, domain 1"/>
    <property type="match status" value="1"/>
</dbReference>
<dbReference type="InterPro" id="IPR008048">
    <property type="entry name" value="MCM5"/>
</dbReference>
<dbReference type="GO" id="GO:0017116">
    <property type="term" value="F:single-stranded DNA helicase activity"/>
    <property type="evidence" value="ECO:0007669"/>
    <property type="project" value="TreeGrafter"/>
</dbReference>
<dbReference type="GO" id="GO:0000347">
    <property type="term" value="C:THO complex"/>
    <property type="evidence" value="ECO:0007669"/>
    <property type="project" value="EnsemblPlants"/>
</dbReference>
<protein>
    <recommendedName>
        <fullName evidence="13">DNA replication licensing factor MCM5</fullName>
        <ecNumber evidence="13">3.6.4.12</ecNumber>
    </recommendedName>
</protein>
<evidence type="ECO:0000256" key="4">
    <source>
        <dbReference type="ARBA" id="ARBA00022741"/>
    </source>
</evidence>
<evidence type="ECO:0000259" key="14">
    <source>
        <dbReference type="PROSITE" id="PS50051"/>
    </source>
</evidence>
<dbReference type="Proteomes" id="UP000001568">
    <property type="component" value="Chromosome 4"/>
</dbReference>
<dbReference type="GO" id="GO:0003688">
    <property type="term" value="F:DNA replication origin binding"/>
    <property type="evidence" value="ECO:0007669"/>
    <property type="project" value="UniProtKB-UniRule"/>
</dbReference>
<dbReference type="EMBL" id="CP000584">
    <property type="protein sequence ID" value="ABO95713.1"/>
    <property type="molecule type" value="Genomic_DNA"/>
</dbReference>
<evidence type="ECO:0000256" key="9">
    <source>
        <dbReference type="ARBA" id="ARBA00023242"/>
    </source>
</evidence>
<dbReference type="PRINTS" id="PR01661">
    <property type="entry name" value="MCMPROTEIN5"/>
</dbReference>
<dbReference type="Pfam" id="PF17855">
    <property type="entry name" value="MCM_lid"/>
    <property type="match status" value="1"/>
</dbReference>
<evidence type="ECO:0000256" key="2">
    <source>
        <dbReference type="ARBA" id="ARBA00008010"/>
    </source>
</evidence>
<dbReference type="PROSITE" id="PS50051">
    <property type="entry name" value="MCM_2"/>
    <property type="match status" value="1"/>
</dbReference>
<dbReference type="InterPro" id="IPR054125">
    <property type="entry name" value="MCM5_C"/>
</dbReference>
<evidence type="ECO:0000256" key="5">
    <source>
        <dbReference type="ARBA" id="ARBA00022801"/>
    </source>
</evidence>
<keyword evidence="7 12" id="KW-0067">ATP-binding</keyword>
<reference evidence="15 16" key="1">
    <citation type="journal article" date="2007" name="Proc. Natl. Acad. Sci. U.S.A.">
        <title>The tiny eukaryote Ostreococcus provides genomic insights into the paradox of plankton speciation.</title>
        <authorList>
            <person name="Palenik B."/>
            <person name="Grimwood J."/>
            <person name="Aerts A."/>
            <person name="Rouze P."/>
            <person name="Salamov A."/>
            <person name="Putnam N."/>
            <person name="Dupont C."/>
            <person name="Jorgensen R."/>
            <person name="Derelle E."/>
            <person name="Rombauts S."/>
            <person name="Zhou K."/>
            <person name="Otillar R."/>
            <person name="Merchant S.S."/>
            <person name="Podell S."/>
            <person name="Gaasterland T."/>
            <person name="Napoli C."/>
            <person name="Gendler K."/>
            <person name="Manuell A."/>
            <person name="Tai V."/>
            <person name="Vallon O."/>
            <person name="Piganeau G."/>
            <person name="Jancek S."/>
            <person name="Heijde M."/>
            <person name="Jabbari K."/>
            <person name="Bowler C."/>
            <person name="Lohr M."/>
            <person name="Robbens S."/>
            <person name="Werner G."/>
            <person name="Dubchak I."/>
            <person name="Pazour G.J."/>
            <person name="Ren Q."/>
            <person name="Paulsen I."/>
            <person name="Delwiche C."/>
            <person name="Schmutz J."/>
            <person name="Rokhsar D."/>
            <person name="Van de Peer Y."/>
            <person name="Moreau H."/>
            <person name="Grigoriev I.V."/>
        </authorList>
    </citation>
    <scope>NUCLEOTIDE SEQUENCE [LARGE SCALE GENOMIC DNA]</scope>
    <source>
        <strain evidence="15 16">CCE9901</strain>
    </source>
</reference>
<organism evidence="15 16">
    <name type="scientific">Ostreococcus lucimarinus (strain CCE9901)</name>
    <dbReference type="NCBI Taxonomy" id="436017"/>
    <lineage>
        <taxon>Eukaryota</taxon>
        <taxon>Viridiplantae</taxon>
        <taxon>Chlorophyta</taxon>
        <taxon>Mamiellophyceae</taxon>
        <taxon>Mamiellales</taxon>
        <taxon>Bathycoccaceae</taxon>
        <taxon>Ostreococcus</taxon>
    </lineage>
</organism>
<dbReference type="GeneID" id="5001643"/>
<dbReference type="GO" id="GO:0043138">
    <property type="term" value="F:3'-5' DNA helicase activity"/>
    <property type="evidence" value="ECO:0007669"/>
    <property type="project" value="TreeGrafter"/>
</dbReference>
<proteinExistence type="inferred from homology"/>
<keyword evidence="6 13" id="KW-0347">Helicase</keyword>
<feature type="non-terminal residue" evidence="15">
    <location>
        <position position="1"/>
    </location>
</feature>
<dbReference type="RefSeq" id="XP_001417420.1">
    <property type="nucleotide sequence ID" value="XM_001417383.1"/>
</dbReference>
<dbReference type="KEGG" id="olu:OSTLU_37286"/>
<dbReference type="PANTHER" id="PTHR11630:SF42">
    <property type="entry name" value="DNA REPLICATION LICENSING FACTOR MCM5"/>
    <property type="match status" value="1"/>
</dbReference>
<dbReference type="PRINTS" id="PR01657">
    <property type="entry name" value="MCMFAMILY"/>
</dbReference>
<comment type="function">
    <text evidence="13">Acts as component of the MCM2-7 complex (MCM complex) which is the replicative helicase essential for 'once per cell cycle' DNA replication initiation and elongation in eukaryotic cells. The active ATPase sites in the MCM2-7 ring are formed through the interaction surfaces of two neighboring subunits such that a critical structure of a conserved arginine finger motif is provided in trans relative to the ATP-binding site of the Walker A box of the adjacent subunit. The six ATPase active sites, however, are likely to contribute differentially to the complex helicase activity.</text>
</comment>
<dbReference type="InterPro" id="IPR031327">
    <property type="entry name" value="MCM"/>
</dbReference>
<dbReference type="Pfam" id="PF00493">
    <property type="entry name" value="MCM"/>
    <property type="match status" value="1"/>
</dbReference>
<evidence type="ECO:0000256" key="10">
    <source>
        <dbReference type="ARBA" id="ARBA00023306"/>
    </source>
</evidence>
<dbReference type="SMART" id="SM00350">
    <property type="entry name" value="MCM"/>
    <property type="match status" value="1"/>
</dbReference>
<dbReference type="Pfam" id="PF14551">
    <property type="entry name" value="MCM_N"/>
    <property type="match status" value="1"/>
</dbReference>
<dbReference type="Pfam" id="PF21933">
    <property type="entry name" value="MCM5_C"/>
    <property type="match status" value="1"/>
</dbReference>
<keyword evidence="3 13" id="KW-0235">DNA replication</keyword>
<dbReference type="OMA" id="ITYCKTR"/>
<comment type="catalytic activity">
    <reaction evidence="11 13">
        <text>ATP + H2O = ADP + phosphate + H(+)</text>
        <dbReference type="Rhea" id="RHEA:13065"/>
        <dbReference type="ChEBI" id="CHEBI:15377"/>
        <dbReference type="ChEBI" id="CHEBI:15378"/>
        <dbReference type="ChEBI" id="CHEBI:30616"/>
        <dbReference type="ChEBI" id="CHEBI:43474"/>
        <dbReference type="ChEBI" id="CHEBI:456216"/>
        <dbReference type="EC" id="3.6.4.12"/>
    </reaction>
</comment>
<dbReference type="GO" id="GO:0006270">
    <property type="term" value="P:DNA replication initiation"/>
    <property type="evidence" value="ECO:0007669"/>
    <property type="project" value="UniProtKB-UniRule"/>
</dbReference>